<protein>
    <submittedName>
        <fullName evidence="1">Uncharacterized protein</fullName>
    </submittedName>
</protein>
<proteinExistence type="predicted"/>
<reference evidence="1" key="1">
    <citation type="submission" date="2023-07" db="EMBL/GenBank/DDBJ databases">
        <title>Black Yeasts Isolated from many extreme environments.</title>
        <authorList>
            <person name="Coleine C."/>
            <person name="Stajich J.E."/>
            <person name="Selbmann L."/>
        </authorList>
    </citation>
    <scope>NUCLEOTIDE SEQUENCE</scope>
    <source>
        <strain evidence="1">CCFEE 5714</strain>
    </source>
</reference>
<comment type="caution">
    <text evidence="1">The sequence shown here is derived from an EMBL/GenBank/DDBJ whole genome shotgun (WGS) entry which is preliminary data.</text>
</comment>
<keyword evidence="2" id="KW-1185">Reference proteome</keyword>
<organism evidence="1 2">
    <name type="scientific">Vermiconidia calcicola</name>
    <dbReference type="NCBI Taxonomy" id="1690605"/>
    <lineage>
        <taxon>Eukaryota</taxon>
        <taxon>Fungi</taxon>
        <taxon>Dikarya</taxon>
        <taxon>Ascomycota</taxon>
        <taxon>Pezizomycotina</taxon>
        <taxon>Dothideomycetes</taxon>
        <taxon>Dothideomycetidae</taxon>
        <taxon>Mycosphaerellales</taxon>
        <taxon>Extremaceae</taxon>
        <taxon>Vermiconidia</taxon>
    </lineage>
</organism>
<accession>A0ACC3N8Q3</accession>
<dbReference type="Proteomes" id="UP001281147">
    <property type="component" value="Unassembled WGS sequence"/>
</dbReference>
<sequence length="321" mass="36310">MDCTTPRTDDAATQGSLQSLRFPRVPSSLGGEWEVLCGVDDDEGLENHAKAKEMTKSRAVVLGRRYRQPDYAATVQKQTNSAVSCATCGQRQPSGAASEDVSDLEVCESLRHAERIARTQYQVSRSRYADQRKHALSSAQVWSESFPQCRQESSKDGTTISDTLWNRVLDEQKELDDRDRAVQQAEHRLDEISRSIANQKDVANAQEDCSTWVDEQAADLDHGAFSSDMEYFLEEYFAAAGKVFVMEERLVELDLEHEKSYMRSPDVARQGIPPCDEDLQKKRVGLATALEIARGRMQDKKEACLAQWLNPDDFRYRRMSV</sequence>
<dbReference type="EMBL" id="JAUTXU010000070">
    <property type="protein sequence ID" value="KAK3712228.1"/>
    <property type="molecule type" value="Genomic_DNA"/>
</dbReference>
<name>A0ACC3N8Q3_9PEZI</name>
<gene>
    <name evidence="1" type="ORF">LTR37_009090</name>
</gene>
<evidence type="ECO:0000313" key="2">
    <source>
        <dbReference type="Proteomes" id="UP001281147"/>
    </source>
</evidence>
<evidence type="ECO:0000313" key="1">
    <source>
        <dbReference type="EMBL" id="KAK3712228.1"/>
    </source>
</evidence>